<dbReference type="EMBL" id="JARPOI010000004">
    <property type="protein sequence ID" value="KAJ9182796.1"/>
    <property type="molecule type" value="Genomic_DNA"/>
</dbReference>
<dbReference type="PROSITE" id="PS50011">
    <property type="entry name" value="PROTEIN_KINASE_DOM"/>
    <property type="match status" value="1"/>
</dbReference>
<comment type="catalytic activity">
    <reaction evidence="14">
        <text>L-threonyl-[protein] + ATP = O-phospho-L-threonyl-[protein] + ADP + H(+)</text>
        <dbReference type="Rhea" id="RHEA:46608"/>
        <dbReference type="Rhea" id="RHEA-COMP:11060"/>
        <dbReference type="Rhea" id="RHEA-COMP:11605"/>
        <dbReference type="ChEBI" id="CHEBI:15378"/>
        <dbReference type="ChEBI" id="CHEBI:30013"/>
        <dbReference type="ChEBI" id="CHEBI:30616"/>
        <dbReference type="ChEBI" id="CHEBI:61977"/>
        <dbReference type="ChEBI" id="CHEBI:456216"/>
        <dbReference type="EC" id="2.7.11.1"/>
    </reaction>
</comment>
<dbReference type="Proteomes" id="UP001174677">
    <property type="component" value="Chromosome 4"/>
</dbReference>
<keyword evidence="20" id="KW-1185">Reference proteome</keyword>
<dbReference type="InterPro" id="IPR021820">
    <property type="entry name" value="S-locus_recpt_kinase_C"/>
</dbReference>
<dbReference type="SUPFAM" id="SSF51110">
    <property type="entry name" value="alpha-D-mannose-specific plant lectins"/>
    <property type="match status" value="1"/>
</dbReference>
<evidence type="ECO:0000256" key="16">
    <source>
        <dbReference type="SAM" id="SignalP"/>
    </source>
</evidence>
<keyword evidence="4 14" id="KW-0808">Transferase</keyword>
<dbReference type="InterPro" id="IPR001245">
    <property type="entry name" value="Ser-Thr/Tyr_kinase_cat_dom"/>
</dbReference>
<keyword evidence="9 14" id="KW-0067">ATP-binding</keyword>
<feature type="domain" description="Bulb-type lectin" evidence="18">
    <location>
        <begin position="25"/>
        <end position="143"/>
    </location>
</feature>
<evidence type="ECO:0000256" key="7">
    <source>
        <dbReference type="ARBA" id="ARBA00022741"/>
    </source>
</evidence>
<feature type="domain" description="Protein kinase" evidence="17">
    <location>
        <begin position="551"/>
        <end position="830"/>
    </location>
</feature>
<evidence type="ECO:0000313" key="20">
    <source>
        <dbReference type="Proteomes" id="UP001174677"/>
    </source>
</evidence>
<evidence type="ECO:0000259" key="17">
    <source>
        <dbReference type="PROSITE" id="PS50011"/>
    </source>
</evidence>
<gene>
    <name evidence="19" type="ORF">P3X46_006749</name>
</gene>
<keyword evidence="10 15" id="KW-1133">Transmembrane helix</keyword>
<evidence type="ECO:0000256" key="9">
    <source>
        <dbReference type="ARBA" id="ARBA00022840"/>
    </source>
</evidence>
<evidence type="ECO:0000256" key="11">
    <source>
        <dbReference type="ARBA" id="ARBA00023136"/>
    </source>
</evidence>
<dbReference type="Gene3D" id="2.90.10.10">
    <property type="entry name" value="Bulb-type lectin domain"/>
    <property type="match status" value="1"/>
</dbReference>
<evidence type="ECO:0000256" key="5">
    <source>
        <dbReference type="ARBA" id="ARBA00022692"/>
    </source>
</evidence>
<protein>
    <recommendedName>
        <fullName evidence="14">Receptor-like serine/threonine-protein kinase</fullName>
        <ecNumber evidence="14">2.7.11.1</ecNumber>
    </recommendedName>
</protein>
<feature type="signal peptide" evidence="16">
    <location>
        <begin position="1"/>
        <end position="24"/>
    </location>
</feature>
<comment type="caution">
    <text evidence="19">The sequence shown here is derived from an EMBL/GenBank/DDBJ whole genome shotgun (WGS) entry which is preliminary data.</text>
</comment>
<dbReference type="CDD" id="cd00028">
    <property type="entry name" value="B_lectin"/>
    <property type="match status" value="1"/>
</dbReference>
<dbReference type="SUPFAM" id="SSF56112">
    <property type="entry name" value="Protein kinase-like (PK-like)"/>
    <property type="match status" value="1"/>
</dbReference>
<dbReference type="InterPro" id="IPR024171">
    <property type="entry name" value="SRK-like_kinase"/>
</dbReference>
<comment type="similarity">
    <text evidence="14">Belongs to the protein kinase superfamily. Ser/Thr protein kinase family.</text>
</comment>
<evidence type="ECO:0000256" key="6">
    <source>
        <dbReference type="ARBA" id="ARBA00022729"/>
    </source>
</evidence>
<comment type="subcellular location">
    <subcellularLocation>
        <location evidence="1">Cell membrane</location>
        <topology evidence="1">Single-pass type I membrane protein</topology>
    </subcellularLocation>
</comment>
<evidence type="ECO:0000256" key="14">
    <source>
        <dbReference type="PIRNR" id="PIRNR000641"/>
    </source>
</evidence>
<dbReference type="InterPro" id="IPR000719">
    <property type="entry name" value="Prot_kinase_dom"/>
</dbReference>
<dbReference type="PROSITE" id="PS00108">
    <property type="entry name" value="PROTEIN_KINASE_ST"/>
    <property type="match status" value="1"/>
</dbReference>
<evidence type="ECO:0000313" key="19">
    <source>
        <dbReference type="EMBL" id="KAJ9182796.1"/>
    </source>
</evidence>
<dbReference type="InterPro" id="IPR008271">
    <property type="entry name" value="Ser/Thr_kinase_AS"/>
</dbReference>
<dbReference type="PANTHER" id="PTHR27002:SF1075">
    <property type="entry name" value="RECEPTOR-LIKE SERINE_THREONINE-PROTEIN KINASE"/>
    <property type="match status" value="1"/>
</dbReference>
<keyword evidence="13" id="KW-0325">Glycoprotein</keyword>
<dbReference type="Pfam" id="PF01453">
    <property type="entry name" value="B_lectin"/>
    <property type="match status" value="1"/>
</dbReference>
<dbReference type="InterPro" id="IPR003609">
    <property type="entry name" value="Pan_app"/>
</dbReference>
<dbReference type="Pfam" id="PF08276">
    <property type="entry name" value="PAN_2"/>
    <property type="match status" value="1"/>
</dbReference>
<evidence type="ECO:0000256" key="12">
    <source>
        <dbReference type="ARBA" id="ARBA00023157"/>
    </source>
</evidence>
<keyword evidence="8 14" id="KW-0418">Kinase</keyword>
<dbReference type="Gene3D" id="3.30.200.20">
    <property type="entry name" value="Phosphorylase Kinase, domain 1"/>
    <property type="match status" value="1"/>
</dbReference>
<evidence type="ECO:0000256" key="1">
    <source>
        <dbReference type="ARBA" id="ARBA00004251"/>
    </source>
</evidence>
<reference evidence="19" key="1">
    <citation type="journal article" date="2023" name="Plant Biotechnol. J.">
        <title>Chromosome-level wild Hevea brasiliensis genome provides new tools for genomic-assisted breeding and valuable loci to elevate rubber yield.</title>
        <authorList>
            <person name="Cheng H."/>
            <person name="Song X."/>
            <person name="Hu Y."/>
            <person name="Wu T."/>
            <person name="Yang Q."/>
            <person name="An Z."/>
            <person name="Feng S."/>
            <person name="Deng Z."/>
            <person name="Wu W."/>
            <person name="Zeng X."/>
            <person name="Tu M."/>
            <person name="Wang X."/>
            <person name="Huang H."/>
        </authorList>
    </citation>
    <scope>NUCLEOTIDE SEQUENCE</scope>
    <source>
        <strain evidence="19">MT/VB/25A 57/8</strain>
    </source>
</reference>
<accession>A0ABQ9MUI5</accession>
<dbReference type="PIRSF" id="PIRSF000641">
    <property type="entry name" value="SRK"/>
    <property type="match status" value="1"/>
</dbReference>
<dbReference type="InterPro" id="IPR000858">
    <property type="entry name" value="S_locus_glycoprot_dom"/>
</dbReference>
<dbReference type="InterPro" id="IPR011009">
    <property type="entry name" value="Kinase-like_dom_sf"/>
</dbReference>
<evidence type="ECO:0000259" key="18">
    <source>
        <dbReference type="PROSITE" id="PS50927"/>
    </source>
</evidence>
<dbReference type="PANTHER" id="PTHR27002">
    <property type="entry name" value="RECEPTOR-LIKE SERINE/THREONINE-PROTEIN KINASE SD1-8"/>
    <property type="match status" value="1"/>
</dbReference>
<dbReference type="Pfam" id="PF07714">
    <property type="entry name" value="PK_Tyr_Ser-Thr"/>
    <property type="match status" value="1"/>
</dbReference>
<evidence type="ECO:0000256" key="15">
    <source>
        <dbReference type="SAM" id="Phobius"/>
    </source>
</evidence>
<evidence type="ECO:0000256" key="8">
    <source>
        <dbReference type="ARBA" id="ARBA00022777"/>
    </source>
</evidence>
<dbReference type="EC" id="2.7.11.1" evidence="14"/>
<evidence type="ECO:0000256" key="4">
    <source>
        <dbReference type="ARBA" id="ARBA00022679"/>
    </source>
</evidence>
<keyword evidence="7 14" id="KW-0547">Nucleotide-binding</keyword>
<evidence type="ECO:0000256" key="3">
    <source>
        <dbReference type="ARBA" id="ARBA00022527"/>
    </source>
</evidence>
<proteinExistence type="inferred from homology"/>
<comment type="catalytic activity">
    <reaction evidence="14">
        <text>L-seryl-[protein] + ATP = O-phospho-L-seryl-[protein] + ADP + H(+)</text>
        <dbReference type="Rhea" id="RHEA:17989"/>
        <dbReference type="Rhea" id="RHEA-COMP:9863"/>
        <dbReference type="Rhea" id="RHEA-COMP:11604"/>
        <dbReference type="ChEBI" id="CHEBI:15378"/>
        <dbReference type="ChEBI" id="CHEBI:29999"/>
        <dbReference type="ChEBI" id="CHEBI:30616"/>
        <dbReference type="ChEBI" id="CHEBI:83421"/>
        <dbReference type="ChEBI" id="CHEBI:456216"/>
        <dbReference type="EC" id="2.7.11.1"/>
    </reaction>
</comment>
<dbReference type="CDD" id="cd01098">
    <property type="entry name" value="PAN_AP_plant"/>
    <property type="match status" value="1"/>
</dbReference>
<keyword evidence="6 16" id="KW-0732">Signal</keyword>
<organism evidence="19 20">
    <name type="scientific">Hevea brasiliensis</name>
    <name type="common">Para rubber tree</name>
    <name type="synonym">Siphonia brasiliensis</name>
    <dbReference type="NCBI Taxonomy" id="3981"/>
    <lineage>
        <taxon>Eukaryota</taxon>
        <taxon>Viridiplantae</taxon>
        <taxon>Streptophyta</taxon>
        <taxon>Embryophyta</taxon>
        <taxon>Tracheophyta</taxon>
        <taxon>Spermatophyta</taxon>
        <taxon>Magnoliopsida</taxon>
        <taxon>eudicotyledons</taxon>
        <taxon>Gunneridae</taxon>
        <taxon>Pentapetalae</taxon>
        <taxon>rosids</taxon>
        <taxon>fabids</taxon>
        <taxon>Malpighiales</taxon>
        <taxon>Euphorbiaceae</taxon>
        <taxon>Crotonoideae</taxon>
        <taxon>Micrandreae</taxon>
        <taxon>Hevea</taxon>
    </lineage>
</organism>
<evidence type="ECO:0000256" key="13">
    <source>
        <dbReference type="ARBA" id="ARBA00023180"/>
    </source>
</evidence>
<keyword evidence="3 14" id="KW-0723">Serine/threonine-protein kinase</keyword>
<keyword evidence="2" id="KW-1003">Cell membrane</keyword>
<dbReference type="SMART" id="SM00108">
    <property type="entry name" value="B_lectin"/>
    <property type="match status" value="1"/>
</dbReference>
<dbReference type="Pfam" id="PF11883">
    <property type="entry name" value="DUF3403"/>
    <property type="match status" value="1"/>
</dbReference>
<dbReference type="InterPro" id="IPR001480">
    <property type="entry name" value="Bulb-type_lectin_dom"/>
</dbReference>
<dbReference type="PROSITE" id="PS50927">
    <property type="entry name" value="BULB_LECTIN"/>
    <property type="match status" value="1"/>
</dbReference>
<keyword evidence="11 15" id="KW-0472">Membrane</keyword>
<name>A0ABQ9MUI5_HEVBR</name>
<keyword evidence="12" id="KW-1015">Disulfide bond</keyword>
<dbReference type="InterPro" id="IPR036426">
    <property type="entry name" value="Bulb-type_lectin_dom_sf"/>
</dbReference>
<dbReference type="CDD" id="cd14066">
    <property type="entry name" value="STKc_IRAK"/>
    <property type="match status" value="1"/>
</dbReference>
<evidence type="ECO:0000256" key="2">
    <source>
        <dbReference type="ARBA" id="ARBA00022475"/>
    </source>
</evidence>
<feature type="chain" id="PRO_5045362970" description="Receptor-like serine/threonine-protein kinase" evidence="16">
    <location>
        <begin position="25"/>
        <end position="868"/>
    </location>
</feature>
<dbReference type="Pfam" id="PF00954">
    <property type="entry name" value="S_locus_glycop"/>
    <property type="match status" value="1"/>
</dbReference>
<feature type="transmembrane region" description="Helical" evidence="15">
    <location>
        <begin position="471"/>
        <end position="492"/>
    </location>
</feature>
<evidence type="ECO:0000256" key="10">
    <source>
        <dbReference type="ARBA" id="ARBA00022989"/>
    </source>
</evidence>
<dbReference type="SMART" id="SM00220">
    <property type="entry name" value="S_TKc"/>
    <property type="match status" value="1"/>
</dbReference>
<dbReference type="Gene3D" id="1.10.510.10">
    <property type="entry name" value="Transferase(Phosphotransferase) domain 1"/>
    <property type="match status" value="1"/>
</dbReference>
<sequence>MESSFLFALFTAFISLSIFESSKASDSLYPNQSIRHPHTIVSASGNFSLGFFSPGKTENYYLGIWYTRIPINKFVWVGNRDYPFHNSATLSISTDGNIMITDGKMSYKVTNISVSGNAFAKLLDSGNLILKGQVQKAGIYWQSFDYPTDTLLPGMNLGDDFRFNPEHVWTLVSWSSKEDPTPGNFSLVANFSGSDPCNLIIKQGNKIYWKSPIRGLAYSGKERNSTMAMEQQDHYTGYVSNGFWFSEVIPKNERSRIPTFKLRKNITSGKGYVTFSANTTAISLIVLDVSGQLKQQIWSEHDRRWNSLVSSKCWFHSCGPFSFCNESAHTPCTCLKGFRPYSPYAWKEGDTYQRCVRKASLQCSDSRVLEKDGFYQMRNFILPSNPVKLHVNNTEDCRSASLGNCSWIAYALDYEQGCLVWENELFDLKIPLDGDTNGRDFYLKLAASELSTKDTSSRNKIKRNARNKRQLWTIVILGTSLATLTLCLFIHLARTKLMRKGGDLLQFNLEMTIKDDNTECSEENSLRNFSYKEVKLPLFSFRSVAAATQNFSAANKLGEGGFGPVYKGKLLRGGEVAVKRLSRRSGQGWEELKNEALLIAKLQHKNLVRLLGCCIERDEKILIYEYMPNKSLDFFLFDPAKRTMLDWETRVRIIEGVAQGLLYLHQYSRLRIIHRDLKASNILLDKDMNPKISDFGMARIFGGNELEANTKRIVGTYGYMSPEYALEGLFSIKSDVFSFGVLLLEIVSGRKNTGLYQAAALNLLRYTWQLWTSESGLNSMDPALDNDPSTSTPVLLRYVQIALLCVQESATDRPTMSDVVSMLNNESAFLPSPKPPAFSNVRSAMESRSPMRIPETVNNVTITVLEAR</sequence>
<keyword evidence="5 15" id="KW-0812">Transmembrane</keyword>